<dbReference type="Proteomes" id="UP000256304">
    <property type="component" value="Unassembled WGS sequence"/>
</dbReference>
<dbReference type="Pfam" id="PF07833">
    <property type="entry name" value="Cu_amine_oxidN1"/>
    <property type="match status" value="1"/>
</dbReference>
<dbReference type="AlphaFoldDB" id="A0A3D9RI13"/>
<dbReference type="EMBL" id="QTTN01000024">
    <property type="protein sequence ID" value="REE78748.1"/>
    <property type="molecule type" value="Genomic_DNA"/>
</dbReference>
<reference evidence="2 3" key="1">
    <citation type="submission" date="2018-08" db="EMBL/GenBank/DDBJ databases">
        <title>Genomic Encyclopedia of Type Strains, Phase III (KMG-III): the genomes of soil and plant-associated and newly described type strains.</title>
        <authorList>
            <person name="Whitman W."/>
        </authorList>
    </citation>
    <scope>NUCLEOTIDE SEQUENCE [LARGE SCALE GENOMIC DNA]</scope>
    <source>
        <strain evidence="2 3">CGMCC 1.10966</strain>
    </source>
</reference>
<evidence type="ECO:0000313" key="2">
    <source>
        <dbReference type="EMBL" id="REE78748.1"/>
    </source>
</evidence>
<dbReference type="InterPro" id="IPR012854">
    <property type="entry name" value="Cu_amine_oxidase-like_N"/>
</dbReference>
<sequence length="613" mass="65427">MRGRLEDMVGRWTRRVLLAASLFVVLGNATVSMAASSGTFVESGTSRLTGNGTPMLDPGFGYYTHFTSALAQQLYKKSPVTAYLPTRLPDSGWQYYGIQSQLTGDGYKLTAYRSAKAVPVEAMLLGAGEAAGAGPAVAASDVLYRLAAGNAAEAGLAVPASAQQLGSSEAGWKFWGDGLDAALATRLSDKFAAMVKPGAPVNGATGTVLVSAAAGGKVIYSASWTNDGSTYYSFVSYGSLDDFISMLTSFRPVLNLLDSADIVLLPVDMQLELQAGRSNMFVTYENRFAPLAKAPLMKNGVAYLPLRDIATIIGGQIQFVAGGAVYVSQNGWLNELKLQLRTGEVFRGQEKLATVPLIVQEGTTLVPLRFMTEQFGLPVTYNAATKTITVRYTHWDTNSVVPQVSDTADYKTSVLSIGGPAFTYYNDRLGPGTGWSYEGHKPPLGYNGLKYQIYGVGVNLLPGENAFVMRDMQTKRVINSIPLKTTLTASDVPFRMMGPVVTDGLKIKMKLTSSNGKAWPAGYAEISDGAAVDVAGEFQGFSYDSVQIGYRIGSLESKRVDVPVKDGKFTYRLTPNKGPGTYEVMVYSPPGSVPGMGGDAVAELVSFVVVTNR</sequence>
<feature type="domain" description="Copper amine oxidase-like N-terminal" evidence="1">
    <location>
        <begin position="291"/>
        <end position="390"/>
    </location>
</feature>
<accession>A0A3D9RI13</accession>
<dbReference type="OrthoDB" id="2505340at2"/>
<protein>
    <submittedName>
        <fullName evidence="2">Copper amine oxidase-like protein</fullName>
    </submittedName>
</protein>
<organism evidence="2 3">
    <name type="scientific">Paenibacillus taihuensis</name>
    <dbReference type="NCBI Taxonomy" id="1156355"/>
    <lineage>
        <taxon>Bacteria</taxon>
        <taxon>Bacillati</taxon>
        <taxon>Bacillota</taxon>
        <taxon>Bacilli</taxon>
        <taxon>Bacillales</taxon>
        <taxon>Paenibacillaceae</taxon>
        <taxon>Paenibacillus</taxon>
    </lineage>
</organism>
<proteinExistence type="predicted"/>
<evidence type="ECO:0000259" key="1">
    <source>
        <dbReference type="Pfam" id="PF07833"/>
    </source>
</evidence>
<dbReference type="RefSeq" id="WP_147306832.1">
    <property type="nucleotide sequence ID" value="NZ_QTTN01000024.1"/>
</dbReference>
<comment type="caution">
    <text evidence="2">The sequence shown here is derived from an EMBL/GenBank/DDBJ whole genome shotgun (WGS) entry which is preliminary data.</text>
</comment>
<name>A0A3D9RI13_9BACL</name>
<keyword evidence="3" id="KW-1185">Reference proteome</keyword>
<gene>
    <name evidence="2" type="ORF">A8990_12423</name>
</gene>
<evidence type="ECO:0000313" key="3">
    <source>
        <dbReference type="Proteomes" id="UP000256304"/>
    </source>
</evidence>